<accession>A0AAW6I786</accession>
<evidence type="ECO:0000313" key="9">
    <source>
        <dbReference type="EMBL" id="MDC7149173.1"/>
    </source>
</evidence>
<keyword evidence="3" id="KW-0326">Glycosidase</keyword>
<evidence type="ECO:0000256" key="2">
    <source>
        <dbReference type="ARBA" id="ARBA00022801"/>
    </source>
</evidence>
<feature type="coiled-coil region" evidence="4">
    <location>
        <begin position="843"/>
        <end position="877"/>
    </location>
</feature>
<comment type="similarity">
    <text evidence="1">Belongs to the glycosyl hydrolase 2 family.</text>
</comment>
<feature type="domain" description="Glycoside hydrolase family 2 immunoglobulin-like beta-sandwich" evidence="5">
    <location>
        <begin position="220"/>
        <end position="319"/>
    </location>
</feature>
<proteinExistence type="inferred from homology"/>
<dbReference type="Pfam" id="PF18565">
    <property type="entry name" value="Glyco_hydro2_C5"/>
    <property type="match status" value="1"/>
</dbReference>
<dbReference type="Gene3D" id="2.60.40.10">
    <property type="entry name" value="Immunoglobulins"/>
    <property type="match status" value="2"/>
</dbReference>
<organism evidence="9 10">
    <name type="scientific">Parabacteroides johnsonii</name>
    <dbReference type="NCBI Taxonomy" id="387661"/>
    <lineage>
        <taxon>Bacteria</taxon>
        <taxon>Pseudomonadati</taxon>
        <taxon>Bacteroidota</taxon>
        <taxon>Bacteroidia</taxon>
        <taxon>Bacteroidales</taxon>
        <taxon>Tannerellaceae</taxon>
        <taxon>Parabacteroides</taxon>
    </lineage>
</organism>
<dbReference type="InterPro" id="IPR036156">
    <property type="entry name" value="Beta-gal/glucu_dom_sf"/>
</dbReference>
<dbReference type="InterPro" id="IPR006103">
    <property type="entry name" value="Glyco_hydro_2_cat"/>
</dbReference>
<dbReference type="InterPro" id="IPR006104">
    <property type="entry name" value="Glyco_hydro_2_N"/>
</dbReference>
<dbReference type="AlphaFoldDB" id="A0AAW6I786"/>
<evidence type="ECO:0000256" key="4">
    <source>
        <dbReference type="SAM" id="Coils"/>
    </source>
</evidence>
<dbReference type="Pfam" id="PF02837">
    <property type="entry name" value="Glyco_hydro_2_N"/>
    <property type="match status" value="1"/>
</dbReference>
<evidence type="ECO:0000259" key="7">
    <source>
        <dbReference type="Pfam" id="PF02837"/>
    </source>
</evidence>
<dbReference type="PROSITE" id="PS51257">
    <property type="entry name" value="PROKAR_LIPOPROTEIN"/>
    <property type="match status" value="1"/>
</dbReference>
<dbReference type="InterPro" id="IPR017853">
    <property type="entry name" value="GH"/>
</dbReference>
<protein>
    <submittedName>
        <fullName evidence="9">Glycoside hydrolase family 2 TIM barrel-domain containing protein</fullName>
    </submittedName>
</protein>
<dbReference type="RefSeq" id="WP_122131247.1">
    <property type="nucleotide sequence ID" value="NZ_CAKWFF010000077.1"/>
</dbReference>
<dbReference type="EMBL" id="JAQPYX010000062">
    <property type="protein sequence ID" value="MDC7149173.1"/>
    <property type="molecule type" value="Genomic_DNA"/>
</dbReference>
<evidence type="ECO:0000259" key="6">
    <source>
        <dbReference type="Pfam" id="PF02836"/>
    </source>
</evidence>
<evidence type="ECO:0000259" key="8">
    <source>
        <dbReference type="Pfam" id="PF18565"/>
    </source>
</evidence>
<feature type="domain" description="Glycosyl hydrolases family 2 sugar binding" evidence="7">
    <location>
        <begin position="80"/>
        <end position="193"/>
    </location>
</feature>
<dbReference type="SUPFAM" id="SSF49303">
    <property type="entry name" value="beta-Galactosidase/glucuronidase domain"/>
    <property type="match status" value="1"/>
</dbReference>
<dbReference type="SUPFAM" id="SSF49785">
    <property type="entry name" value="Galactose-binding domain-like"/>
    <property type="match status" value="1"/>
</dbReference>
<dbReference type="SUPFAM" id="SSF51445">
    <property type="entry name" value="(Trans)glycosidases"/>
    <property type="match status" value="1"/>
</dbReference>
<dbReference type="Gene3D" id="3.20.20.80">
    <property type="entry name" value="Glycosidases"/>
    <property type="match status" value="1"/>
</dbReference>
<dbReference type="InterPro" id="IPR040605">
    <property type="entry name" value="Glyco_hydro2_dom5"/>
</dbReference>
<dbReference type="Pfam" id="PF00703">
    <property type="entry name" value="Glyco_hydro_2"/>
    <property type="match status" value="1"/>
</dbReference>
<sequence>MIKNLLIIIFLIGTSCLLAMDLPKFSTAGFYELPNTGRKVYSMNLAWRFIKGDVEGTPYVVDFDDSSWEVVSIPHGLEYLPVEASGCVNYQGVVWYRKRFIPESCLKGKQLFIHFEAIMGKSEVYVNGKLLKKQYGGYLPVILDVTEELEWGKENVIAVKADNSDDPLYPVGKAQNMLDFTYFGGIYRDCWLVAHNDVFITNANYENEVAGGGLFVSFADVSEKSAVVNLKAHIRNNSMKGERVTVSFELKDKQGKVVKQTKKKISVKKGTASYALSSMLIESPCLWSPEDPYLYDLDIMVHNEQGKVIDGYRQRVGIRSIEFKQNEGLWINGKPYDGKLMGTNRHQDFAVLGNALPNSMQWRDAKKLRDAGLKVIRTHYVIDPAFMDACDELGVFALVEVPGWQFWNNESVFGERVYSDIRNMIRIHRNHASLFFWEPILNETHYPDEFAKKALDICEEEYPYPYSIAACDHGAAGDHYYSLLLRPIESDLRDDKTYFIREWGDNVDDWNAQNSDSRVARGWGEVPMLIQAEHYANPSYIKKYPILCYETICNKPKQIVGACFWHSFDHQRGYHADPFYGGIMDAFRQPKTSYYMFMAQRSPEKSDLIADNGPMIYIAHEITPFSPTDVTVYSNCEEIRLTVFKGGKEYVYKKDPNHKGMPSPIITFKDVYHFMEWKAMARAGKQDDAYLLAEGLIGGEVVVSHKRYPSGQADHLVVRLDNENVSLKADGSDIVTVIAEVVDKRGTVKRLNNSHVRFDIQGEGRLLGDASVGTNPAPVIWGSAPVLVQSTTKPGKVRIIASMQNSGQSRPLEGILEFETVANDQKEIFLQEELLGGGESRSNMKKVVSKSDLERENERLRKELNQLKVKEVEKQQTQFGVGIND</sequence>
<dbReference type="PANTHER" id="PTHR42732">
    <property type="entry name" value="BETA-GALACTOSIDASE"/>
    <property type="match status" value="1"/>
</dbReference>
<dbReference type="PANTHER" id="PTHR42732:SF1">
    <property type="entry name" value="BETA-MANNOSIDASE"/>
    <property type="match status" value="1"/>
</dbReference>
<evidence type="ECO:0000256" key="3">
    <source>
        <dbReference type="ARBA" id="ARBA00023295"/>
    </source>
</evidence>
<gene>
    <name evidence="9" type="ORF">PQG89_06985</name>
</gene>
<dbReference type="InterPro" id="IPR008979">
    <property type="entry name" value="Galactose-bd-like_sf"/>
</dbReference>
<keyword evidence="4" id="KW-0175">Coiled coil</keyword>
<dbReference type="Gene3D" id="2.60.120.260">
    <property type="entry name" value="Galactose-binding domain-like"/>
    <property type="match status" value="1"/>
</dbReference>
<dbReference type="InterPro" id="IPR051913">
    <property type="entry name" value="GH2_Domain-Containing"/>
</dbReference>
<dbReference type="InterPro" id="IPR006102">
    <property type="entry name" value="Ig-like_GH2"/>
</dbReference>
<evidence type="ECO:0000313" key="10">
    <source>
        <dbReference type="Proteomes" id="UP001213646"/>
    </source>
</evidence>
<dbReference type="GO" id="GO:0004553">
    <property type="term" value="F:hydrolase activity, hydrolyzing O-glycosyl compounds"/>
    <property type="evidence" value="ECO:0007669"/>
    <property type="project" value="InterPro"/>
</dbReference>
<dbReference type="InterPro" id="IPR013783">
    <property type="entry name" value="Ig-like_fold"/>
</dbReference>
<reference evidence="9" key="1">
    <citation type="submission" date="2023-01" db="EMBL/GenBank/DDBJ databases">
        <title>Exploring GABA producing Bacteroides strains toward improving mental health.</title>
        <authorList>
            <person name="Yousuf B."/>
            <person name="Bouhlel N.E."/>
            <person name="Mottawea W."/>
            <person name="Hammami R."/>
        </authorList>
    </citation>
    <scope>NUCLEOTIDE SEQUENCE</scope>
    <source>
        <strain evidence="9">UO.H1047</strain>
    </source>
</reference>
<dbReference type="Proteomes" id="UP001213646">
    <property type="component" value="Unassembled WGS sequence"/>
</dbReference>
<name>A0AAW6I786_9BACT</name>
<evidence type="ECO:0000256" key="1">
    <source>
        <dbReference type="ARBA" id="ARBA00007401"/>
    </source>
</evidence>
<feature type="domain" description="Glycoside hydrolase family 2 catalytic" evidence="6">
    <location>
        <begin position="326"/>
        <end position="451"/>
    </location>
</feature>
<keyword evidence="2 9" id="KW-0378">Hydrolase</keyword>
<dbReference type="Pfam" id="PF02836">
    <property type="entry name" value="Glyco_hydro_2_C"/>
    <property type="match status" value="1"/>
</dbReference>
<feature type="domain" description="Glycoside hydrolase family 2" evidence="8">
    <location>
        <begin position="719"/>
        <end position="805"/>
    </location>
</feature>
<evidence type="ECO:0000259" key="5">
    <source>
        <dbReference type="Pfam" id="PF00703"/>
    </source>
</evidence>
<comment type="caution">
    <text evidence="9">The sequence shown here is derived from an EMBL/GenBank/DDBJ whole genome shotgun (WGS) entry which is preliminary data.</text>
</comment>
<dbReference type="GO" id="GO:0005975">
    <property type="term" value="P:carbohydrate metabolic process"/>
    <property type="evidence" value="ECO:0007669"/>
    <property type="project" value="InterPro"/>
</dbReference>